<dbReference type="InterPro" id="IPR050595">
    <property type="entry name" value="Bact_response_regulator"/>
</dbReference>
<dbReference type="GO" id="GO:0000160">
    <property type="term" value="P:phosphorelay signal transduction system"/>
    <property type="evidence" value="ECO:0007669"/>
    <property type="project" value="InterPro"/>
</dbReference>
<dbReference type="PROSITE" id="PS50110">
    <property type="entry name" value="RESPONSE_REGULATORY"/>
    <property type="match status" value="1"/>
</dbReference>
<dbReference type="Gene3D" id="3.40.50.2300">
    <property type="match status" value="1"/>
</dbReference>
<dbReference type="RefSeq" id="WP_232594898.1">
    <property type="nucleotide sequence ID" value="NZ_BSPD01000002.1"/>
</dbReference>
<name>A0AA37T168_9GAMM</name>
<dbReference type="InterPro" id="IPR011006">
    <property type="entry name" value="CheY-like_superfamily"/>
</dbReference>
<dbReference type="CDD" id="cd17562">
    <property type="entry name" value="REC_CheY4-like"/>
    <property type="match status" value="1"/>
</dbReference>
<comment type="caution">
    <text evidence="4">The sequence shown here is derived from an EMBL/GenBank/DDBJ whole genome shotgun (WGS) entry which is preliminary data.</text>
</comment>
<dbReference type="SMART" id="SM00448">
    <property type="entry name" value="REC"/>
    <property type="match status" value="1"/>
</dbReference>
<dbReference type="AlphaFoldDB" id="A0AA37T168"/>
<feature type="modified residue" description="4-aspartylphosphate" evidence="2">
    <location>
        <position position="52"/>
    </location>
</feature>
<evidence type="ECO:0000313" key="4">
    <source>
        <dbReference type="EMBL" id="GLS24398.1"/>
    </source>
</evidence>
<dbReference type="PANTHER" id="PTHR44591:SF25">
    <property type="entry name" value="CHEMOTAXIS TWO-COMPONENT RESPONSE REGULATOR"/>
    <property type="match status" value="1"/>
</dbReference>
<evidence type="ECO:0000256" key="1">
    <source>
        <dbReference type="ARBA" id="ARBA00022553"/>
    </source>
</evidence>
<accession>A0AA37T168</accession>
<dbReference type="InterPro" id="IPR001789">
    <property type="entry name" value="Sig_transdc_resp-reg_receiver"/>
</dbReference>
<evidence type="ECO:0000259" key="3">
    <source>
        <dbReference type="PROSITE" id="PS50110"/>
    </source>
</evidence>
<keyword evidence="5" id="KW-1185">Reference proteome</keyword>
<sequence>MTNILVVDDSTSMRNMVSATLSSAGYQVKEAPDGKAALGVAKSMKFDAVITDLNMPVMNGLDLVRNLRALPSFKYTPILLLTTESSSDKKNEGKQAGATGWLVKPFNPEKLLATVGRVIG</sequence>
<dbReference type="Pfam" id="PF00072">
    <property type="entry name" value="Response_reg"/>
    <property type="match status" value="1"/>
</dbReference>
<reference evidence="4 5" key="1">
    <citation type="journal article" date="2014" name="Int. J. Syst. Evol. Microbiol.">
        <title>Complete genome sequence of Corynebacterium casei LMG S-19264T (=DSM 44701T), isolated from a smear-ripened cheese.</title>
        <authorList>
            <consortium name="US DOE Joint Genome Institute (JGI-PGF)"/>
            <person name="Walter F."/>
            <person name="Albersmeier A."/>
            <person name="Kalinowski J."/>
            <person name="Ruckert C."/>
        </authorList>
    </citation>
    <scope>NUCLEOTIDE SEQUENCE [LARGE SCALE GENOMIC DNA]</scope>
    <source>
        <strain evidence="4 5">NBRC 110095</strain>
    </source>
</reference>
<dbReference type="EMBL" id="BSPD01000002">
    <property type="protein sequence ID" value="GLS24398.1"/>
    <property type="molecule type" value="Genomic_DNA"/>
</dbReference>
<keyword evidence="1 2" id="KW-0597">Phosphoprotein</keyword>
<dbReference type="Proteomes" id="UP001156870">
    <property type="component" value="Unassembled WGS sequence"/>
</dbReference>
<organism evidence="4 5">
    <name type="scientific">Marinibactrum halimedae</name>
    <dbReference type="NCBI Taxonomy" id="1444977"/>
    <lineage>
        <taxon>Bacteria</taxon>
        <taxon>Pseudomonadati</taxon>
        <taxon>Pseudomonadota</taxon>
        <taxon>Gammaproteobacteria</taxon>
        <taxon>Cellvibrionales</taxon>
        <taxon>Cellvibrionaceae</taxon>
        <taxon>Marinibactrum</taxon>
    </lineage>
</organism>
<evidence type="ECO:0000256" key="2">
    <source>
        <dbReference type="PROSITE-ProRule" id="PRU00169"/>
    </source>
</evidence>
<dbReference type="PANTHER" id="PTHR44591">
    <property type="entry name" value="STRESS RESPONSE REGULATOR PROTEIN 1"/>
    <property type="match status" value="1"/>
</dbReference>
<evidence type="ECO:0000313" key="5">
    <source>
        <dbReference type="Proteomes" id="UP001156870"/>
    </source>
</evidence>
<dbReference type="SUPFAM" id="SSF52172">
    <property type="entry name" value="CheY-like"/>
    <property type="match status" value="1"/>
</dbReference>
<gene>
    <name evidence="4" type="primary">cheY</name>
    <name evidence="4" type="ORF">GCM10007877_01090</name>
</gene>
<feature type="domain" description="Response regulatory" evidence="3">
    <location>
        <begin position="3"/>
        <end position="119"/>
    </location>
</feature>
<protein>
    <submittedName>
        <fullName evidence="4">Fis family transcriptional regulator</fullName>
    </submittedName>
</protein>
<proteinExistence type="predicted"/>